<evidence type="ECO:0000313" key="1">
    <source>
        <dbReference type="EMBL" id="CAB4033749.1"/>
    </source>
</evidence>
<protein>
    <submittedName>
        <fullName evidence="1">Uncharacterized protein</fullName>
    </submittedName>
</protein>
<accession>A0A6S7LKL7</accession>
<name>A0A6S7LKL7_PARCT</name>
<keyword evidence="2" id="KW-1185">Reference proteome</keyword>
<comment type="caution">
    <text evidence="1">The sequence shown here is derived from an EMBL/GenBank/DDBJ whole genome shotgun (WGS) entry which is preliminary data.</text>
</comment>
<dbReference type="AlphaFoldDB" id="A0A6S7LKL7"/>
<evidence type="ECO:0000313" key="2">
    <source>
        <dbReference type="Proteomes" id="UP001152795"/>
    </source>
</evidence>
<dbReference type="Proteomes" id="UP001152795">
    <property type="component" value="Unassembled WGS sequence"/>
</dbReference>
<sequence>MWLRDGKGNLYKKYKEECIKEGRKPKSESKFHDGLNAGNFKEMVRMTGLCNICDDVGAKNWDRFFELIEMLRKETCGKTPSTDTMDTLEDDELDHKNVDKTKVRIIYITDEDSEYKQHNSLPADSPVLMIEVNEHVSNLHDFEKRCKILKGHLLLKFLSDLQPHSSCPFPLLDLLLNENLCGKDHHEICQECLHRIMLFDNHQRKYPQPRA</sequence>
<organism evidence="1 2">
    <name type="scientific">Paramuricea clavata</name>
    <name type="common">Red gorgonian</name>
    <name type="synonym">Violescent sea-whip</name>
    <dbReference type="NCBI Taxonomy" id="317549"/>
    <lineage>
        <taxon>Eukaryota</taxon>
        <taxon>Metazoa</taxon>
        <taxon>Cnidaria</taxon>
        <taxon>Anthozoa</taxon>
        <taxon>Octocorallia</taxon>
        <taxon>Malacalcyonacea</taxon>
        <taxon>Plexauridae</taxon>
        <taxon>Paramuricea</taxon>
    </lineage>
</organism>
<gene>
    <name evidence="1" type="ORF">PACLA_8A035182</name>
</gene>
<dbReference type="EMBL" id="CACRXK020019519">
    <property type="protein sequence ID" value="CAB4033749.1"/>
    <property type="molecule type" value="Genomic_DNA"/>
</dbReference>
<reference evidence="1" key="1">
    <citation type="submission" date="2020-04" db="EMBL/GenBank/DDBJ databases">
        <authorList>
            <person name="Alioto T."/>
            <person name="Alioto T."/>
            <person name="Gomez Garrido J."/>
        </authorList>
    </citation>
    <scope>NUCLEOTIDE SEQUENCE</scope>
    <source>
        <strain evidence="1">A484AB</strain>
    </source>
</reference>
<proteinExistence type="predicted"/>